<protein>
    <recommendedName>
        <fullName evidence="2">CobW C-terminal domain-containing protein</fullName>
    </recommendedName>
</protein>
<dbReference type="EMBL" id="PJQD01000048">
    <property type="protein sequence ID" value="POY72506.1"/>
    <property type="molecule type" value="Genomic_DNA"/>
</dbReference>
<dbReference type="OrthoDB" id="272672at2759"/>
<dbReference type="InterPro" id="IPR003495">
    <property type="entry name" value="CobW/HypB/UreG_nucleotide-bd"/>
</dbReference>
<dbReference type="PANTHER" id="PTHR43603:SF1">
    <property type="entry name" value="ZINC-REGULATED GTPASE METALLOPROTEIN ACTIVATOR 1"/>
    <property type="match status" value="1"/>
</dbReference>
<name>A0A2S5B6W7_9BASI</name>
<dbReference type="AlphaFoldDB" id="A0A2S5B6W7"/>
<dbReference type="Proteomes" id="UP000237144">
    <property type="component" value="Unassembled WGS sequence"/>
</dbReference>
<evidence type="ECO:0000256" key="1">
    <source>
        <dbReference type="SAM" id="MobiDB-lite"/>
    </source>
</evidence>
<evidence type="ECO:0000313" key="3">
    <source>
        <dbReference type="EMBL" id="POY72506.1"/>
    </source>
</evidence>
<organism evidence="3 4">
    <name type="scientific">Rhodotorula taiwanensis</name>
    <dbReference type="NCBI Taxonomy" id="741276"/>
    <lineage>
        <taxon>Eukaryota</taxon>
        <taxon>Fungi</taxon>
        <taxon>Dikarya</taxon>
        <taxon>Basidiomycota</taxon>
        <taxon>Pucciniomycotina</taxon>
        <taxon>Microbotryomycetes</taxon>
        <taxon>Sporidiobolales</taxon>
        <taxon>Sporidiobolaceae</taxon>
        <taxon>Rhodotorula</taxon>
    </lineage>
</organism>
<dbReference type="Pfam" id="PF02492">
    <property type="entry name" value="cobW"/>
    <property type="match status" value="3"/>
</dbReference>
<comment type="caution">
    <text evidence="3">The sequence shown here is derived from an EMBL/GenBank/DDBJ whole genome shotgun (WGS) entry which is preliminary data.</text>
</comment>
<proteinExistence type="predicted"/>
<sequence length="606" mass="67489">MATRSGSSASDTSEASRPRSASPATSLDSAAPKFTERLPVTILSGFLGAGKTTLLEHVLTSRNHGLRCAGYIALTVKSSRSSFITTFSNLRALSMSSINVRQRRGGPPESARLIGLDFQIDAALVSQHKTIQKEETIVQMENGCICCTLRGDLLEEIANIAAKGGIDYLLIESCDAKTAGISEPQQVAETFAAEFSDMHLQAAADLREENKILMSDESGKLAKDRQAQILKNARLADILGAGGLPKIARLDTCATVVDALSFFDNFATTDFISDRQDPSTVDEQDERNISDLMTDQLEFADVVIINKCDLVSKEQLSRIRALIKSLNPDADVVESVRSRVDVSRVLDTKRFSFEKSMLSAGWLKSLQEDVKPETEEYGIGSFVYRARRPFHPRRLWDLVRLRLVVIQDSYEEDEAMDVEGEDTATDSETDATWSDAESGDEDEAQPQLDLAARLATRKADPVFRHLHRSKGFLWLATRPMLSGEWSQAGVMLTVGGAQRWWAETPVSEWPPHADVRKKIRSDFHGRWGDRRQELVFIGEHLELLRKSLTSDLDACLLDDSEWLQWGKVMKSKRTMAKKIEKLEALFEDGWEDWLDEGDAAHVGHSH</sequence>
<evidence type="ECO:0000313" key="4">
    <source>
        <dbReference type="Proteomes" id="UP000237144"/>
    </source>
</evidence>
<dbReference type="STRING" id="741276.A0A2S5B6W7"/>
<accession>A0A2S5B6W7</accession>
<dbReference type="InterPro" id="IPR011629">
    <property type="entry name" value="CobW-like_C"/>
</dbReference>
<gene>
    <name evidence="3" type="ORF">BMF94_4332</name>
</gene>
<keyword evidence="4" id="KW-1185">Reference proteome</keyword>
<dbReference type="SMART" id="SM00833">
    <property type="entry name" value="CobW_C"/>
    <property type="match status" value="1"/>
</dbReference>
<evidence type="ECO:0000259" key="2">
    <source>
        <dbReference type="SMART" id="SM00833"/>
    </source>
</evidence>
<feature type="region of interest" description="Disordered" evidence="1">
    <location>
        <begin position="1"/>
        <end position="28"/>
    </location>
</feature>
<feature type="region of interest" description="Disordered" evidence="1">
    <location>
        <begin position="414"/>
        <end position="445"/>
    </location>
</feature>
<feature type="domain" description="CobW C-terminal" evidence="2">
    <location>
        <begin position="379"/>
        <end position="556"/>
    </location>
</feature>
<feature type="compositionally biased region" description="Acidic residues" evidence="1">
    <location>
        <begin position="414"/>
        <end position="429"/>
    </location>
</feature>
<dbReference type="PANTHER" id="PTHR43603">
    <property type="entry name" value="COBW DOMAIN-CONTAINING PROTEIN DDB_G0274527"/>
    <property type="match status" value="1"/>
</dbReference>
<dbReference type="Gene3D" id="3.40.50.300">
    <property type="entry name" value="P-loop containing nucleotide triphosphate hydrolases"/>
    <property type="match status" value="1"/>
</dbReference>
<dbReference type="SUPFAM" id="SSF52540">
    <property type="entry name" value="P-loop containing nucleoside triphosphate hydrolases"/>
    <property type="match status" value="1"/>
</dbReference>
<dbReference type="InterPro" id="IPR051927">
    <property type="entry name" value="Zn_Chap_cDPG_Synth"/>
</dbReference>
<dbReference type="Pfam" id="PF07683">
    <property type="entry name" value="CobW_C"/>
    <property type="match status" value="1"/>
</dbReference>
<reference evidence="3 4" key="1">
    <citation type="journal article" date="2018" name="Front. Microbiol.">
        <title>Prospects for Fungal Bioremediation of Acidic Radioactive Waste Sites: Characterization and Genome Sequence of Rhodotorula taiwanensis MD1149.</title>
        <authorList>
            <person name="Tkavc R."/>
            <person name="Matrosova V.Y."/>
            <person name="Grichenko O.E."/>
            <person name="Gostincar C."/>
            <person name="Volpe R.P."/>
            <person name="Klimenkova P."/>
            <person name="Gaidamakova E.K."/>
            <person name="Zhou C.E."/>
            <person name="Stewart B.J."/>
            <person name="Lyman M.G."/>
            <person name="Malfatti S.A."/>
            <person name="Rubinfeld B."/>
            <person name="Courtot M."/>
            <person name="Singh J."/>
            <person name="Dalgard C.L."/>
            <person name="Hamilton T."/>
            <person name="Frey K.G."/>
            <person name="Gunde-Cimerman N."/>
            <person name="Dugan L."/>
            <person name="Daly M.J."/>
        </authorList>
    </citation>
    <scope>NUCLEOTIDE SEQUENCE [LARGE SCALE GENOMIC DNA]</scope>
    <source>
        <strain evidence="3 4">MD1149</strain>
    </source>
</reference>
<feature type="compositionally biased region" description="Low complexity" evidence="1">
    <location>
        <begin position="1"/>
        <end position="26"/>
    </location>
</feature>
<dbReference type="SUPFAM" id="SSF90002">
    <property type="entry name" value="Hypothetical protein YjiA, C-terminal domain"/>
    <property type="match status" value="1"/>
</dbReference>
<dbReference type="InterPro" id="IPR027417">
    <property type="entry name" value="P-loop_NTPase"/>
</dbReference>
<dbReference type="CDD" id="cd03112">
    <property type="entry name" value="CobW-like"/>
    <property type="match status" value="1"/>
</dbReference>